<protein>
    <submittedName>
        <fullName evidence="1">YheC/YheD family protein</fullName>
    </submittedName>
</protein>
<keyword evidence="2" id="KW-1185">Reference proteome</keyword>
<comment type="caution">
    <text evidence="1">The sequence shown here is derived from an EMBL/GenBank/DDBJ whole genome shotgun (WGS) entry which is preliminary data.</text>
</comment>
<dbReference type="EMBL" id="JAGYPN010000001">
    <property type="protein sequence ID" value="MBS4221219.1"/>
    <property type="molecule type" value="Genomic_DNA"/>
</dbReference>
<accession>A0A942Z295</accession>
<dbReference type="AlphaFoldDB" id="A0A942Z295"/>
<dbReference type="RefSeq" id="WP_213096270.1">
    <property type="nucleotide sequence ID" value="NZ_JAGYPH010000001.1"/>
</dbReference>
<evidence type="ECO:0000313" key="2">
    <source>
        <dbReference type="Proteomes" id="UP000676456"/>
    </source>
</evidence>
<gene>
    <name evidence="1" type="ORF">KHA91_00435</name>
</gene>
<dbReference type="InterPro" id="IPR026838">
    <property type="entry name" value="YheC/D"/>
</dbReference>
<name>A0A942Z295_9BACI</name>
<evidence type="ECO:0000313" key="1">
    <source>
        <dbReference type="EMBL" id="MBS4221219.1"/>
    </source>
</evidence>
<organism evidence="1 2">
    <name type="scientific">Lederbergia citrea</name>
    <dbReference type="NCBI Taxonomy" id="2833581"/>
    <lineage>
        <taxon>Bacteria</taxon>
        <taxon>Bacillati</taxon>
        <taxon>Bacillota</taxon>
        <taxon>Bacilli</taxon>
        <taxon>Bacillales</taxon>
        <taxon>Bacillaceae</taxon>
        <taxon>Lederbergia</taxon>
    </lineage>
</organism>
<sequence length="442" mass="51188">MAEYFNLEVFDSPDLQFFYPREYEVEVPPEKIAFGSSWTEVTGARQPNGRNVISVSSRLAKKLNLPKEISSLCLFSNDETIYLGPLVGIFSSGFTPFQISPIGERSTLFAKLLSVQSDVGAVSFLFGEQHIDWEHGLINGYFYFDKGWERRKVPFPNVVYDRLPYSQSETMEKAIIVKSKLEKDYLIPWYNPGFFNQLELFERLYNDAQTDTYLPETLSFTSFSEMERMLAEYGHVFLKNPQDRTERRVVQIIYDKIESIYYCRIYEGKARLLKFETLERLMSKVFKGQSLEKLIVQQGIRLIRREKQPIDFRVQVNKNETGKWQVSAMAAKKRKGSASDRNHNFILMLSDVFPDQKELELFKEKLEIAALALAEGIEKNLGGTFGEIGFELGIDYEGKVWMLEADSKPSRFIFSHPGLQTEDMLTRKLPLSFAIYMTQKTL</sequence>
<dbReference type="Proteomes" id="UP000676456">
    <property type="component" value="Unassembled WGS sequence"/>
</dbReference>
<proteinExistence type="predicted"/>
<reference evidence="1 2" key="1">
    <citation type="submission" date="2021-05" db="EMBL/GenBank/DDBJ databases">
        <title>Novel Bacillus species.</title>
        <authorList>
            <person name="Liu G."/>
        </authorList>
    </citation>
    <scope>NUCLEOTIDE SEQUENCE [LARGE SCALE GENOMIC DNA]</scope>
    <source>
        <strain evidence="1 2">FJAT-49682</strain>
    </source>
</reference>
<dbReference type="Pfam" id="PF14398">
    <property type="entry name" value="ATPgrasp_YheCD"/>
    <property type="match status" value="1"/>
</dbReference>